<gene>
    <name evidence="7" type="ORF">K503DRAFT_777216</name>
</gene>
<feature type="transmembrane region" description="Helical" evidence="5">
    <location>
        <begin position="93"/>
        <end position="113"/>
    </location>
</feature>
<dbReference type="InParanoid" id="A0A1B7MGZ7"/>
<accession>A0A1B7MGZ7</accession>
<dbReference type="SUPFAM" id="SSF103473">
    <property type="entry name" value="MFS general substrate transporter"/>
    <property type="match status" value="1"/>
</dbReference>
<evidence type="ECO:0000259" key="6">
    <source>
        <dbReference type="PROSITE" id="PS50850"/>
    </source>
</evidence>
<dbReference type="Proteomes" id="UP000092154">
    <property type="component" value="Unassembled WGS sequence"/>
</dbReference>
<proteinExistence type="predicted"/>
<dbReference type="Pfam" id="PF07690">
    <property type="entry name" value="MFS_1"/>
    <property type="match status" value="1"/>
</dbReference>
<name>A0A1B7MGZ7_9AGAM</name>
<evidence type="ECO:0000313" key="7">
    <source>
        <dbReference type="EMBL" id="OAX31880.1"/>
    </source>
</evidence>
<dbReference type="InterPro" id="IPR011701">
    <property type="entry name" value="MFS"/>
</dbReference>
<dbReference type="GO" id="GO:0022857">
    <property type="term" value="F:transmembrane transporter activity"/>
    <property type="evidence" value="ECO:0007669"/>
    <property type="project" value="InterPro"/>
</dbReference>
<evidence type="ECO:0000256" key="1">
    <source>
        <dbReference type="ARBA" id="ARBA00004141"/>
    </source>
</evidence>
<comment type="subcellular location">
    <subcellularLocation>
        <location evidence="1">Membrane</location>
        <topology evidence="1">Multi-pass membrane protein</topology>
    </subcellularLocation>
</comment>
<keyword evidence="2 5" id="KW-0812">Transmembrane</keyword>
<feature type="transmembrane region" description="Helical" evidence="5">
    <location>
        <begin position="33"/>
        <end position="55"/>
    </location>
</feature>
<dbReference type="AlphaFoldDB" id="A0A1B7MGZ7"/>
<dbReference type="GO" id="GO:0016020">
    <property type="term" value="C:membrane"/>
    <property type="evidence" value="ECO:0007669"/>
    <property type="project" value="UniProtKB-SubCell"/>
</dbReference>
<evidence type="ECO:0000256" key="2">
    <source>
        <dbReference type="ARBA" id="ARBA00022692"/>
    </source>
</evidence>
<dbReference type="PROSITE" id="PS50850">
    <property type="entry name" value="MFS"/>
    <property type="match status" value="1"/>
</dbReference>
<dbReference type="STRING" id="1314800.A0A1B7MGZ7"/>
<feature type="transmembrane region" description="Helical" evidence="5">
    <location>
        <begin position="7"/>
        <end position="27"/>
    </location>
</feature>
<feature type="domain" description="Major facilitator superfamily (MFS) profile" evidence="6">
    <location>
        <begin position="1"/>
        <end position="120"/>
    </location>
</feature>
<keyword evidence="4 5" id="KW-0472">Membrane</keyword>
<keyword evidence="3 5" id="KW-1133">Transmembrane helix</keyword>
<dbReference type="InterPro" id="IPR036259">
    <property type="entry name" value="MFS_trans_sf"/>
</dbReference>
<evidence type="ECO:0000313" key="8">
    <source>
        <dbReference type="Proteomes" id="UP000092154"/>
    </source>
</evidence>
<evidence type="ECO:0000256" key="4">
    <source>
        <dbReference type="ARBA" id="ARBA00023136"/>
    </source>
</evidence>
<dbReference type="InterPro" id="IPR020846">
    <property type="entry name" value="MFS_dom"/>
</dbReference>
<dbReference type="EMBL" id="KV449203">
    <property type="protein sequence ID" value="OAX31880.1"/>
    <property type="molecule type" value="Genomic_DNA"/>
</dbReference>
<evidence type="ECO:0000256" key="3">
    <source>
        <dbReference type="ARBA" id="ARBA00022989"/>
    </source>
</evidence>
<dbReference type="OrthoDB" id="6770063at2759"/>
<sequence>MGRYHNRIIIGVVYSAIVAPAAGQVAFSFGVTINVMISLTTSIFVLAYVIGPLFLGPMSEICGQSRVLQLSGLWCLIRNLACGFARIESQLLAFLFLAGLGASASMQIGRSVVGDCWRPE</sequence>
<evidence type="ECO:0000256" key="5">
    <source>
        <dbReference type="SAM" id="Phobius"/>
    </source>
</evidence>
<keyword evidence="8" id="KW-1185">Reference proteome</keyword>
<protein>
    <recommendedName>
        <fullName evidence="6">Major facilitator superfamily (MFS) profile domain-containing protein</fullName>
    </recommendedName>
</protein>
<reference evidence="7 8" key="1">
    <citation type="submission" date="2016-06" db="EMBL/GenBank/DDBJ databases">
        <title>Comparative genomics of the ectomycorrhizal sister species Rhizopogon vinicolor and Rhizopogon vesiculosus (Basidiomycota: Boletales) reveals a divergence of the mating type B locus.</title>
        <authorList>
            <consortium name="DOE Joint Genome Institute"/>
            <person name="Mujic A.B."/>
            <person name="Kuo A."/>
            <person name="Tritt A."/>
            <person name="Lipzen A."/>
            <person name="Chen C."/>
            <person name="Johnson J."/>
            <person name="Sharma A."/>
            <person name="Barry K."/>
            <person name="Grigoriev I.V."/>
            <person name="Spatafora J.W."/>
        </authorList>
    </citation>
    <scope>NUCLEOTIDE SEQUENCE [LARGE SCALE GENOMIC DNA]</scope>
    <source>
        <strain evidence="7 8">AM-OR11-026</strain>
    </source>
</reference>
<dbReference type="Gene3D" id="1.20.1720.10">
    <property type="entry name" value="Multidrug resistance protein D"/>
    <property type="match status" value="1"/>
</dbReference>
<organism evidence="7 8">
    <name type="scientific">Rhizopogon vinicolor AM-OR11-026</name>
    <dbReference type="NCBI Taxonomy" id="1314800"/>
    <lineage>
        <taxon>Eukaryota</taxon>
        <taxon>Fungi</taxon>
        <taxon>Dikarya</taxon>
        <taxon>Basidiomycota</taxon>
        <taxon>Agaricomycotina</taxon>
        <taxon>Agaricomycetes</taxon>
        <taxon>Agaricomycetidae</taxon>
        <taxon>Boletales</taxon>
        <taxon>Suillineae</taxon>
        <taxon>Rhizopogonaceae</taxon>
        <taxon>Rhizopogon</taxon>
    </lineage>
</organism>
<dbReference type="PANTHER" id="PTHR23502">
    <property type="entry name" value="MAJOR FACILITATOR SUPERFAMILY"/>
    <property type="match status" value="1"/>
</dbReference>
<dbReference type="PANTHER" id="PTHR23502:SF60">
    <property type="entry name" value="MAJOR FACILITATOR SUPERFAMILY (MFS) PROFILE DOMAIN-CONTAINING PROTEIN-RELATED"/>
    <property type="match status" value="1"/>
</dbReference>